<dbReference type="NCBIfam" id="TIGR04131">
    <property type="entry name" value="Bac_Flav_CTERM"/>
    <property type="match status" value="1"/>
</dbReference>
<feature type="domain" description="DUF7507" evidence="2">
    <location>
        <begin position="589"/>
        <end position="685"/>
    </location>
</feature>
<feature type="region of interest" description="Disordered" evidence="1">
    <location>
        <begin position="47"/>
        <end position="88"/>
    </location>
</feature>
<dbReference type="PANTHER" id="PTHR34819:SF3">
    <property type="entry name" value="CELL SURFACE PROTEIN"/>
    <property type="match status" value="1"/>
</dbReference>
<feature type="region of interest" description="Disordered" evidence="1">
    <location>
        <begin position="171"/>
        <end position="210"/>
    </location>
</feature>
<dbReference type="InterPro" id="IPR026341">
    <property type="entry name" value="T9SS_type_B"/>
</dbReference>
<feature type="non-terminal residue" evidence="3">
    <location>
        <position position="1"/>
    </location>
</feature>
<dbReference type="Gene3D" id="2.60.40.10">
    <property type="entry name" value="Immunoglobulins"/>
    <property type="match status" value="1"/>
</dbReference>
<keyword evidence="4" id="KW-1185">Reference proteome</keyword>
<organism evidence="3 4">
    <name type="scientific">Sphingobacterium alkalisoli</name>
    <dbReference type="NCBI Taxonomy" id="1874115"/>
    <lineage>
        <taxon>Bacteria</taxon>
        <taxon>Pseudomonadati</taxon>
        <taxon>Bacteroidota</taxon>
        <taxon>Sphingobacteriia</taxon>
        <taxon>Sphingobacteriales</taxon>
        <taxon>Sphingobacteriaceae</taxon>
        <taxon>Sphingobacterium</taxon>
    </lineage>
</organism>
<dbReference type="NCBIfam" id="TIGR01451">
    <property type="entry name" value="B_ant_repeat"/>
    <property type="match status" value="4"/>
</dbReference>
<protein>
    <submittedName>
        <fullName evidence="3">T9SS type B sorting domain-containing protein</fullName>
    </submittedName>
</protein>
<dbReference type="RefSeq" id="WP_136821663.1">
    <property type="nucleotide sequence ID" value="NZ_SUKA01000004.1"/>
</dbReference>
<feature type="domain" description="DUF7507" evidence="2">
    <location>
        <begin position="211"/>
        <end position="310"/>
    </location>
</feature>
<comment type="caution">
    <text evidence="3">The sequence shown here is derived from an EMBL/GenBank/DDBJ whole genome shotgun (WGS) entry which is preliminary data.</text>
</comment>
<dbReference type="InterPro" id="IPR047589">
    <property type="entry name" value="DUF11_rpt"/>
</dbReference>
<feature type="domain" description="DUF7507" evidence="2">
    <location>
        <begin position="89"/>
        <end position="188"/>
    </location>
</feature>
<dbReference type="EMBL" id="SUKA01000004">
    <property type="protein sequence ID" value="TJY64603.1"/>
    <property type="molecule type" value="Genomic_DNA"/>
</dbReference>
<dbReference type="Proteomes" id="UP000309872">
    <property type="component" value="Unassembled WGS sequence"/>
</dbReference>
<sequence>VTIDNLVLTDDNAVIPAGEEQIGTLAPAGTRTITVTHVVTQADLDAGSVSNQATVSGDGPDGDPLTPVDSDDPNTPEPNDPTDTDVVQTPSFTVTKEITSAGPYDTVGDVITYNIVVTNNGNVTIDNLILTDNNAVIPAGEENIGTLAPAGTRTISVTHVVTQADLDAGTVSNQATVSGDGPDGDPLTPVDSDDPNTPEPNDPTDTDVVQTPSFTVTKEITSAGPYDTVGDVITYNIVVSNTGNVTIDNLILTDNNAVIPAGEENIGTLAPAATATITVTHVVTQADLDAGTVSNQATVTGDGPDGDPLTPVDSDDPNTPEPNDPTDTDVVQTPSFTVTKEITSAGPYNTVGQQITYDIVVTNNGNVTIDNLVLTDNNAVIPAGEEQIGTLAPAATATITVTHVVTQADLDAGSVSNQATVSGDGPDGDPLTPVDSDDPNTPEPNDPTDTDVVQEGALTVIKTTDRTQTYNAVGDVIEYTITVTNSGNVTLTDINVSDANADNTAVGNIPSLAVGASQNFTAQHTVTQADLDAGAVYNVAVAKGKDPKDRDVEGSSTDNNPLDPTDPDNPPVDPTCPECTIVEIDQEGAIEVIKTADLSQRFRYAGEQIAYEILIKNVGNVTLHDIMVTDANADDVNVGNIANLAVGESVTLQAYHTITQADMERGYVSNVAIASGKDPKDRDVIDESVSGNVPEAGDPIDPDCTNCTIAPLPWKVIEANNDTPAPVNGKDGSTTPSVLDNDMLNGSPVIPAEVTLTPGTSPHTGIVMNPDGTVTVSAETPAGTYTYPYTICEELNPSNCDNAVVTIVVEAALIEANNDTPAPINGKDGGTTPSVLDNDMLNGSPVIPSEVTLTPGTSPHTGITMNPDGTVTVSAETPAGTYTYPYTICEVLNPSNCDNAVMTIVVEAAVIEANDDTPAPINGKDGGTTPSVLDNDMLNGSPVIPSEVTLTWSPDNVESPAIILNTDGTVTVLPETPEGIYEFSYRICEVLNPTNCDEAAITIVIEPAPIVAMDDNIQIEWDRTSIITMSVLDNDAFNGGSIDLNEVTLTPGVPSDPNLSMNADGTINIPASTRPGTYTYPYTICEVLNPSNCSTAVATIVIEASNLFIPNVITPNGDGQNDRFEIIGSENYDRVEVTIVNRWGNEIFRNDNYDNNWTGRGLNEGTYYYIIKLYKGSKVEQHKGWVLIKTH</sequence>
<reference evidence="3 4" key="1">
    <citation type="submission" date="2019-04" db="EMBL/GenBank/DDBJ databases">
        <title>Sphingobacterium olei sp. nov., isolated from oil-contaminated soil.</title>
        <authorList>
            <person name="Liu B."/>
        </authorList>
    </citation>
    <scope>NUCLEOTIDE SEQUENCE [LARGE SCALE GENOMIC DNA]</scope>
    <source>
        <strain evidence="3 4">Y3L14</strain>
    </source>
</reference>
<gene>
    <name evidence="3" type="ORF">FAZ19_15550</name>
</gene>
<evidence type="ECO:0000259" key="2">
    <source>
        <dbReference type="Pfam" id="PF24346"/>
    </source>
</evidence>
<dbReference type="InterPro" id="IPR055354">
    <property type="entry name" value="DUF7507"/>
</dbReference>
<feature type="region of interest" description="Disordered" evidence="1">
    <location>
        <begin position="544"/>
        <end position="575"/>
    </location>
</feature>
<proteinExistence type="predicted"/>
<evidence type="ECO:0000313" key="3">
    <source>
        <dbReference type="EMBL" id="TJY64603.1"/>
    </source>
</evidence>
<feature type="domain" description="DUF7507" evidence="2">
    <location>
        <begin position="333"/>
        <end position="432"/>
    </location>
</feature>
<dbReference type="InterPro" id="IPR051172">
    <property type="entry name" value="Chlamydia_OmcB"/>
</dbReference>
<feature type="compositionally biased region" description="Basic and acidic residues" evidence="1">
    <location>
        <begin position="544"/>
        <end position="553"/>
    </location>
</feature>
<evidence type="ECO:0000256" key="1">
    <source>
        <dbReference type="SAM" id="MobiDB-lite"/>
    </source>
</evidence>
<feature type="domain" description="DUF7507" evidence="2">
    <location>
        <begin position="457"/>
        <end position="553"/>
    </location>
</feature>
<feature type="domain" description="DUF7507" evidence="2">
    <location>
        <begin position="1"/>
        <end position="66"/>
    </location>
</feature>
<dbReference type="Pfam" id="PF13585">
    <property type="entry name" value="CHU_C"/>
    <property type="match status" value="1"/>
</dbReference>
<accession>A0A4U0GZG5</accession>
<dbReference type="InterPro" id="IPR013783">
    <property type="entry name" value="Ig-like_fold"/>
</dbReference>
<dbReference type="AlphaFoldDB" id="A0A4U0GZG5"/>
<evidence type="ECO:0000313" key="4">
    <source>
        <dbReference type="Proteomes" id="UP000309872"/>
    </source>
</evidence>
<name>A0A4U0GZG5_9SPHI</name>
<dbReference type="Pfam" id="PF24346">
    <property type="entry name" value="DUF7507"/>
    <property type="match status" value="6"/>
</dbReference>
<dbReference type="PANTHER" id="PTHR34819">
    <property type="entry name" value="LARGE CYSTEINE-RICH PERIPLASMIC PROTEIN OMCB"/>
    <property type="match status" value="1"/>
</dbReference>
<feature type="region of interest" description="Disordered" evidence="1">
    <location>
        <begin position="294"/>
        <end position="331"/>
    </location>
</feature>
<feature type="region of interest" description="Disordered" evidence="1">
    <location>
        <begin position="416"/>
        <end position="451"/>
    </location>
</feature>
<dbReference type="OrthoDB" id="5726170at2"/>